<protein>
    <recommendedName>
        <fullName evidence="2">GST N-terminal domain-containing protein</fullName>
    </recommendedName>
</protein>
<dbReference type="Proteomes" id="UP000594262">
    <property type="component" value="Unplaced"/>
</dbReference>
<sequence>FFQARNKPKMRIGLQHLPLATVILSPFIVSYNGYGLFMTTFTMLLCFLIYFVTNYYLTFKRVGAKEDRIVLNTFPISHYVEKARWCLDKSGIPYTEEKDIGVFWFILTGRMLPTLRNETQNITIPNTSDICKYLYGHTVQTQGEEKAEFLKPSTKGFELEKKIDRIGLLLRRYAYYHMIVDYPDNMEMIALKGWGFHEETVPSWQKMILKIVWPLNRIFVINALQINKKNVEKDRKRIDDFYREMDEILSNNKYLLGTDEPTYIDITFAAITSLIVWPKEYGGPRLTPAARLEINDFGPEPQKRMNEFRETVSGQFVLRMYREHRI</sequence>
<keyword evidence="1" id="KW-1133">Transmembrane helix</keyword>
<proteinExistence type="predicted"/>
<feature type="domain" description="GST N-terminal" evidence="2">
    <location>
        <begin position="73"/>
        <end position="135"/>
    </location>
</feature>
<dbReference type="InterPro" id="IPR036282">
    <property type="entry name" value="Glutathione-S-Trfase_C_sf"/>
</dbReference>
<accession>A0A7M5WMU2</accession>
<evidence type="ECO:0000256" key="1">
    <source>
        <dbReference type="SAM" id="Phobius"/>
    </source>
</evidence>
<dbReference type="AlphaFoldDB" id="A0A7M5WMU2"/>
<feature type="transmembrane region" description="Helical" evidence="1">
    <location>
        <begin position="35"/>
        <end position="57"/>
    </location>
</feature>
<dbReference type="CDD" id="cd00299">
    <property type="entry name" value="GST_C_family"/>
    <property type="match status" value="1"/>
</dbReference>
<dbReference type="Pfam" id="PF13417">
    <property type="entry name" value="GST_N_3"/>
    <property type="match status" value="1"/>
</dbReference>
<evidence type="ECO:0000259" key="2">
    <source>
        <dbReference type="Pfam" id="PF13417"/>
    </source>
</evidence>
<evidence type="ECO:0000313" key="4">
    <source>
        <dbReference type="Proteomes" id="UP000594262"/>
    </source>
</evidence>
<feature type="transmembrane region" description="Helical" evidence="1">
    <location>
        <begin position="12"/>
        <end position="29"/>
    </location>
</feature>
<keyword evidence="1" id="KW-0472">Membrane</keyword>
<dbReference type="EnsemblMetazoa" id="CLYHEMT012188.1">
    <property type="protein sequence ID" value="CLYHEMP012188.1"/>
    <property type="gene ID" value="CLYHEMG012188"/>
</dbReference>
<dbReference type="Gene3D" id="1.20.1050.10">
    <property type="match status" value="1"/>
</dbReference>
<organism evidence="3 4">
    <name type="scientific">Clytia hemisphaerica</name>
    <dbReference type="NCBI Taxonomy" id="252671"/>
    <lineage>
        <taxon>Eukaryota</taxon>
        <taxon>Metazoa</taxon>
        <taxon>Cnidaria</taxon>
        <taxon>Hydrozoa</taxon>
        <taxon>Hydroidolina</taxon>
        <taxon>Leptothecata</taxon>
        <taxon>Obeliida</taxon>
        <taxon>Clytiidae</taxon>
        <taxon>Clytia</taxon>
    </lineage>
</organism>
<keyword evidence="1" id="KW-0812">Transmembrane</keyword>
<dbReference type="SUPFAM" id="SSF47616">
    <property type="entry name" value="GST C-terminal domain-like"/>
    <property type="match status" value="1"/>
</dbReference>
<dbReference type="OrthoDB" id="9988732at2759"/>
<evidence type="ECO:0000313" key="3">
    <source>
        <dbReference type="EnsemblMetazoa" id="CLYHEMP012188.1"/>
    </source>
</evidence>
<name>A0A7M5WMU2_9CNID</name>
<dbReference type="InterPro" id="IPR004045">
    <property type="entry name" value="Glutathione_S-Trfase_N"/>
</dbReference>
<keyword evidence="4" id="KW-1185">Reference proteome</keyword>
<reference evidence="3" key="1">
    <citation type="submission" date="2021-01" db="UniProtKB">
        <authorList>
            <consortium name="EnsemblMetazoa"/>
        </authorList>
    </citation>
    <scope>IDENTIFICATION</scope>
</reference>